<reference evidence="1 2" key="1">
    <citation type="submission" date="2022-08" db="EMBL/GenBank/DDBJ databases">
        <title>Whole genome sequencing-based tracing of a 2022 introduction and outbreak of Xanthomonas hortorum pv. pelargonii.</title>
        <authorList>
            <person name="Iruegas-Bocardo F."/>
            <person name="Weisberg A.K."/>
            <person name="Riutta E.R."/>
            <person name="Kilday K."/>
            <person name="Bonkowski J.C."/>
            <person name="Creswell T."/>
            <person name="Daughtrey M.L."/>
            <person name="Rane K."/>
            <person name="Grunwald N.J."/>
            <person name="Chang J.H."/>
            <person name="Putnam M.L."/>
        </authorList>
    </citation>
    <scope>NUCLEOTIDE SEQUENCE [LARGE SCALE GENOMIC DNA]</scope>
    <source>
        <strain evidence="1 2">22-325</strain>
    </source>
</reference>
<keyword evidence="2" id="KW-1185">Reference proteome</keyword>
<dbReference type="GeneID" id="95584731"/>
<gene>
    <name evidence="1" type="ORF">NYR99_12610</name>
</gene>
<dbReference type="EMBL" id="CP103840">
    <property type="protein sequence ID" value="WOB24649.1"/>
    <property type="molecule type" value="Genomic_DNA"/>
</dbReference>
<evidence type="ECO:0000313" key="1">
    <source>
        <dbReference type="EMBL" id="WOB24649.1"/>
    </source>
</evidence>
<dbReference type="Proteomes" id="UP001304534">
    <property type="component" value="Chromosome"/>
</dbReference>
<organism evidence="1 2">
    <name type="scientific">Xanthomonas dyei</name>
    <dbReference type="NCBI Taxonomy" id="743699"/>
    <lineage>
        <taxon>Bacteria</taxon>
        <taxon>Pseudomonadati</taxon>
        <taxon>Pseudomonadota</taxon>
        <taxon>Gammaproteobacteria</taxon>
        <taxon>Lysobacterales</taxon>
        <taxon>Lysobacteraceae</taxon>
        <taxon>Xanthomonas</taxon>
    </lineage>
</organism>
<sequence length="166" mass="17611">MAEITSRVLRDQYGNPIGGEVDIRNDVWTWGGAAKTSEGMIYVENNSYFKTRVQYDTSTGILGNVSKSTKVGPFTFTGVVNSNGIMTGSAEATFGNSSVIVTPSMATYGYTAPLGPGSITAKLSTDNSWRLEFGATGSGWSRYNFSGGYASSSGYFFNASIFSMGA</sequence>
<proteinExistence type="predicted"/>
<dbReference type="RefSeq" id="WP_316686053.1">
    <property type="nucleotide sequence ID" value="NZ_CP103837.1"/>
</dbReference>
<protein>
    <submittedName>
        <fullName evidence="1">Uncharacterized protein</fullName>
    </submittedName>
</protein>
<accession>A0ABZ0D9E7</accession>
<name>A0ABZ0D9E7_9XANT</name>
<evidence type="ECO:0000313" key="2">
    <source>
        <dbReference type="Proteomes" id="UP001304534"/>
    </source>
</evidence>